<protein>
    <submittedName>
        <fullName evidence="1">Uncharacterized protein</fullName>
    </submittedName>
</protein>
<dbReference type="RefSeq" id="WP_279746453.1">
    <property type="nucleotide sequence ID" value="NZ_JAOCIL010000001.1"/>
</dbReference>
<dbReference type="Proteomes" id="UP001161567">
    <property type="component" value="Unassembled WGS sequence"/>
</dbReference>
<reference evidence="1" key="1">
    <citation type="submission" date="2022-09" db="EMBL/GenBank/DDBJ databases">
        <title>Intensive care unit water sources are persistently colonized with multi-drug resistant bacteria and are the site of extensive horizontal gene transfer of antibiotic resistance genes.</title>
        <authorList>
            <person name="Diorio-Toth L."/>
        </authorList>
    </citation>
    <scope>NUCLEOTIDE SEQUENCE</scope>
    <source>
        <strain evidence="1">GD03725</strain>
    </source>
</reference>
<comment type="caution">
    <text evidence="1">The sequence shown here is derived from an EMBL/GenBank/DDBJ whole genome shotgun (WGS) entry which is preliminary data.</text>
</comment>
<name>A0AA42U581_ACIJO</name>
<evidence type="ECO:0000313" key="1">
    <source>
        <dbReference type="EMBL" id="MDH1437561.1"/>
    </source>
</evidence>
<gene>
    <name evidence="1" type="ORF">N5I27_03860</name>
</gene>
<organism evidence="1 2">
    <name type="scientific">Acinetobacter johnsonii</name>
    <dbReference type="NCBI Taxonomy" id="40214"/>
    <lineage>
        <taxon>Bacteria</taxon>
        <taxon>Pseudomonadati</taxon>
        <taxon>Pseudomonadota</taxon>
        <taxon>Gammaproteobacteria</taxon>
        <taxon>Moraxellales</taxon>
        <taxon>Moraxellaceae</taxon>
        <taxon>Acinetobacter</taxon>
    </lineage>
</organism>
<accession>A0AA42U581</accession>
<dbReference type="EMBL" id="JAOCIL010000001">
    <property type="protein sequence ID" value="MDH1437561.1"/>
    <property type="molecule type" value="Genomic_DNA"/>
</dbReference>
<dbReference type="AlphaFoldDB" id="A0AA42U581"/>
<sequence>MPKVTFSKTAIINLADYVLKNYGHINETVEAGIAATQKTYTNIKLTSLAVYDMFQATAKYMQAVENEGVLKGLAKKEAVLEFMIKEYLETHAEIKQIWSGWHTTVSWFIDSLISMLNSGRSVLQAYVG</sequence>
<evidence type="ECO:0000313" key="2">
    <source>
        <dbReference type="Proteomes" id="UP001161567"/>
    </source>
</evidence>
<proteinExistence type="predicted"/>